<dbReference type="AlphaFoldDB" id="A0A8A7KAJ4"/>
<proteinExistence type="predicted"/>
<dbReference type="Gene3D" id="3.40.50.720">
    <property type="entry name" value="NAD(P)-binding Rossmann-like Domain"/>
    <property type="match status" value="1"/>
</dbReference>
<dbReference type="GO" id="GO:0000166">
    <property type="term" value="F:nucleotide binding"/>
    <property type="evidence" value="ECO:0007669"/>
    <property type="project" value="InterPro"/>
</dbReference>
<sequence>MTYGIGIYGCGGIGKVHAYCYNNLRFFYAPPALKTELIGVSTSNQETANIAKETLGFRFATTDYRDLLNSDDIQIVHCCTPNYLHKDFLIAIIRHIYCEKPIALNLTEAEEVLAVAEEVNFTREWSVYSTSPRYDVKIC</sequence>
<reference evidence="3" key="1">
    <citation type="submission" date="2019-12" db="EMBL/GenBank/DDBJ databases">
        <authorList>
            <person name="zhang j."/>
            <person name="sun C.M."/>
        </authorList>
    </citation>
    <scope>NUCLEOTIDE SEQUENCE</scope>
    <source>
        <strain evidence="3">NS-1</strain>
    </source>
</reference>
<evidence type="ECO:0000259" key="2">
    <source>
        <dbReference type="Pfam" id="PF01408"/>
    </source>
</evidence>
<keyword evidence="4" id="KW-1185">Reference proteome</keyword>
<gene>
    <name evidence="3" type="ORF">GM661_09845</name>
</gene>
<dbReference type="GO" id="GO:0016491">
    <property type="term" value="F:oxidoreductase activity"/>
    <property type="evidence" value="ECO:0007669"/>
    <property type="project" value="UniProtKB-KW"/>
</dbReference>
<dbReference type="Proteomes" id="UP000665020">
    <property type="component" value="Chromosome"/>
</dbReference>
<dbReference type="InterPro" id="IPR000683">
    <property type="entry name" value="Gfo/Idh/MocA-like_OxRdtase_N"/>
</dbReference>
<evidence type="ECO:0000313" key="4">
    <source>
        <dbReference type="Proteomes" id="UP000665020"/>
    </source>
</evidence>
<dbReference type="EMBL" id="CP046640">
    <property type="protein sequence ID" value="QTL98260.1"/>
    <property type="molecule type" value="Genomic_DNA"/>
</dbReference>
<dbReference type="PANTHER" id="PTHR43818">
    <property type="entry name" value="BCDNA.GH03377"/>
    <property type="match status" value="1"/>
</dbReference>
<organism evidence="3 4">
    <name type="scientific">Iocasia fonsfrigidae</name>
    <dbReference type="NCBI Taxonomy" id="2682810"/>
    <lineage>
        <taxon>Bacteria</taxon>
        <taxon>Bacillati</taxon>
        <taxon>Bacillota</taxon>
        <taxon>Clostridia</taxon>
        <taxon>Halanaerobiales</taxon>
        <taxon>Halanaerobiaceae</taxon>
        <taxon>Iocasia</taxon>
    </lineage>
</organism>
<dbReference type="InterPro" id="IPR036291">
    <property type="entry name" value="NAD(P)-bd_dom_sf"/>
</dbReference>
<protein>
    <recommendedName>
        <fullName evidence="2">Gfo/Idh/MocA-like oxidoreductase N-terminal domain-containing protein</fullName>
    </recommendedName>
</protein>
<evidence type="ECO:0000313" key="3">
    <source>
        <dbReference type="EMBL" id="QTL98260.1"/>
    </source>
</evidence>
<feature type="domain" description="Gfo/Idh/MocA-like oxidoreductase N-terminal" evidence="2">
    <location>
        <begin position="5"/>
        <end position="119"/>
    </location>
</feature>
<dbReference type="Pfam" id="PF01408">
    <property type="entry name" value="GFO_IDH_MocA"/>
    <property type="match status" value="1"/>
</dbReference>
<dbReference type="SUPFAM" id="SSF51735">
    <property type="entry name" value="NAD(P)-binding Rossmann-fold domains"/>
    <property type="match status" value="1"/>
</dbReference>
<keyword evidence="1" id="KW-0560">Oxidoreductase</keyword>
<name>A0A8A7KAJ4_9FIRM</name>
<dbReference type="KEGG" id="ifn:GM661_09845"/>
<evidence type="ECO:0000256" key="1">
    <source>
        <dbReference type="ARBA" id="ARBA00023002"/>
    </source>
</evidence>
<dbReference type="PANTHER" id="PTHR43818:SF11">
    <property type="entry name" value="BCDNA.GH03377"/>
    <property type="match status" value="1"/>
</dbReference>
<accession>A0A8A7KAJ4</accession>
<dbReference type="RefSeq" id="WP_230866710.1">
    <property type="nucleotide sequence ID" value="NZ_CP046640.1"/>
</dbReference>
<dbReference type="InterPro" id="IPR050463">
    <property type="entry name" value="Gfo/Idh/MocA_oxidrdct_glycsds"/>
</dbReference>